<protein>
    <submittedName>
        <fullName evidence="2">Uncharacterized protein</fullName>
    </submittedName>
</protein>
<comment type="caution">
    <text evidence="2">The sequence shown here is derived from an EMBL/GenBank/DDBJ whole genome shotgun (WGS) entry which is preliminary data.</text>
</comment>
<feature type="region of interest" description="Disordered" evidence="1">
    <location>
        <begin position="56"/>
        <end position="122"/>
    </location>
</feature>
<reference evidence="2 3" key="1">
    <citation type="journal article" date="2023" name="Sci. Data">
        <title>Genome assembly of the Korean intertidal mud-creeper Batillaria attramentaria.</title>
        <authorList>
            <person name="Patra A.K."/>
            <person name="Ho P.T."/>
            <person name="Jun S."/>
            <person name="Lee S.J."/>
            <person name="Kim Y."/>
            <person name="Won Y.J."/>
        </authorList>
    </citation>
    <scope>NUCLEOTIDE SEQUENCE [LARGE SCALE GENOMIC DNA]</scope>
    <source>
        <strain evidence="2">Wonlab-2016</strain>
    </source>
</reference>
<evidence type="ECO:0000256" key="1">
    <source>
        <dbReference type="SAM" id="MobiDB-lite"/>
    </source>
</evidence>
<evidence type="ECO:0000313" key="3">
    <source>
        <dbReference type="Proteomes" id="UP001519460"/>
    </source>
</evidence>
<dbReference type="EMBL" id="JACVVK020000173">
    <property type="protein sequence ID" value="KAK7486840.1"/>
    <property type="molecule type" value="Genomic_DNA"/>
</dbReference>
<organism evidence="2 3">
    <name type="scientific">Batillaria attramentaria</name>
    <dbReference type="NCBI Taxonomy" id="370345"/>
    <lineage>
        <taxon>Eukaryota</taxon>
        <taxon>Metazoa</taxon>
        <taxon>Spiralia</taxon>
        <taxon>Lophotrochozoa</taxon>
        <taxon>Mollusca</taxon>
        <taxon>Gastropoda</taxon>
        <taxon>Caenogastropoda</taxon>
        <taxon>Sorbeoconcha</taxon>
        <taxon>Cerithioidea</taxon>
        <taxon>Batillariidae</taxon>
        <taxon>Batillaria</taxon>
    </lineage>
</organism>
<feature type="compositionally biased region" description="Basic and acidic residues" evidence="1">
    <location>
        <begin position="81"/>
        <end position="100"/>
    </location>
</feature>
<feature type="non-terminal residue" evidence="2">
    <location>
        <position position="1"/>
    </location>
</feature>
<dbReference type="AlphaFoldDB" id="A0ABD0KHZ6"/>
<feature type="compositionally biased region" description="Pro residues" evidence="1">
    <location>
        <begin position="64"/>
        <end position="74"/>
    </location>
</feature>
<proteinExistence type="predicted"/>
<accession>A0ABD0KHZ6</accession>
<evidence type="ECO:0000313" key="2">
    <source>
        <dbReference type="EMBL" id="KAK7486840.1"/>
    </source>
</evidence>
<gene>
    <name evidence="2" type="ORF">BaRGS_00021987</name>
</gene>
<keyword evidence="3" id="KW-1185">Reference proteome</keyword>
<sequence>VATANSPLSSTVRRAILVITAQTAGVSSPGEKTSYCHTAIGRSRRCLTWLFRAPPDDKSLGDPAGPPGLSPPPDYARTTCRRGEEVIRGKGGGEKEKEGVEEGELEGGMRCSCSTEGIGGRRTSEKLNRCVVLRGAYPGQLLRRG</sequence>
<dbReference type="Proteomes" id="UP001519460">
    <property type="component" value="Unassembled WGS sequence"/>
</dbReference>
<name>A0ABD0KHZ6_9CAEN</name>